<dbReference type="PROSITE" id="PS50096">
    <property type="entry name" value="IQ"/>
    <property type="match status" value="2"/>
</dbReference>
<dbReference type="Ensembl" id="ENSEBUT00000008250.1">
    <property type="protein sequence ID" value="ENSEBUP00000007762.1"/>
    <property type="gene ID" value="ENSEBUG00000005060.1"/>
</dbReference>
<dbReference type="Pfam" id="PF00612">
    <property type="entry name" value="IQ"/>
    <property type="match status" value="2"/>
</dbReference>
<organism evidence="1 2">
    <name type="scientific">Eptatretus burgeri</name>
    <name type="common">Inshore hagfish</name>
    <dbReference type="NCBI Taxonomy" id="7764"/>
    <lineage>
        <taxon>Eukaryota</taxon>
        <taxon>Metazoa</taxon>
        <taxon>Chordata</taxon>
        <taxon>Craniata</taxon>
        <taxon>Vertebrata</taxon>
        <taxon>Cyclostomata</taxon>
        <taxon>Myxini</taxon>
        <taxon>Myxiniformes</taxon>
        <taxon>Myxinidae</taxon>
        <taxon>Eptatretinae</taxon>
        <taxon>Eptatretus</taxon>
    </lineage>
</organism>
<dbReference type="GO" id="GO:0005929">
    <property type="term" value="C:cilium"/>
    <property type="evidence" value="ECO:0007669"/>
    <property type="project" value="TreeGrafter"/>
</dbReference>
<sequence length="571" mass="65582">MTCVPGPVLSLASCVADAADADIPRLLLQLEEILADVGGGHQVTVLKRSVWAMQLLHYCSLSLRHEHSHLHSSWINLAQLARIISSCCVGLEPDTDVEEFYIEFLPTALDNMLLLAQRLHAQRVPSDKNDDKEGILRSLMIVLDSMNHLVGSFAQLAIQVVKSNHLLELLMSSDAETFCATIAVYRNALNHRTVLTEVGKDFVKRIMEELVSQLLSSSLTQPREIELQICALLLAITKLHHPSASYLTKHNEGLSHLLTILQGVGHDEPFSQLLDMLNETSAHHLEVQQQQHASTTIQSAWRAHQVRRRLKLLTKVVTFLQRTFRARRKNSMCQREENITQREEMWEQQRKHRRAQRASWIRRLKLLQRIPASELQKVLKEERHHAATLIQATWRAWHQRKIFQRQRPSLLREKAARIIQQAVRKFLHRVHVRRQVCRTTLGALPTSHARHLELRAHVEENSQLLLVQGIGMERCSDLHKQAQCMFVKHALQHTERQKRHIRRQAMLAQLHTDAQLLMNAPGLQEGATQLAVFRSHSSPIATQAQQRHLATACQPHLWWQKLLDDNAFDTK</sequence>
<reference evidence="1" key="2">
    <citation type="submission" date="2025-09" db="UniProtKB">
        <authorList>
            <consortium name="Ensembl"/>
        </authorList>
    </citation>
    <scope>IDENTIFICATION</scope>
</reference>
<dbReference type="SMART" id="SM00015">
    <property type="entry name" value="IQ"/>
    <property type="match status" value="3"/>
</dbReference>
<reference evidence="1" key="1">
    <citation type="submission" date="2025-08" db="UniProtKB">
        <authorList>
            <consortium name="Ensembl"/>
        </authorList>
    </citation>
    <scope>IDENTIFICATION</scope>
</reference>
<dbReference type="CDD" id="cd23767">
    <property type="entry name" value="IQCD"/>
    <property type="match status" value="2"/>
</dbReference>
<dbReference type="OMA" id="DDYIRLH"/>
<name>A0A8C4NKY7_EPTBU</name>
<dbReference type="InterPro" id="IPR000048">
    <property type="entry name" value="IQ_motif_EF-hand-BS"/>
</dbReference>
<dbReference type="Proteomes" id="UP000694388">
    <property type="component" value="Unplaced"/>
</dbReference>
<protein>
    <submittedName>
        <fullName evidence="1">IQ motif containing B1</fullName>
    </submittedName>
</protein>
<evidence type="ECO:0000313" key="1">
    <source>
        <dbReference type="Ensembl" id="ENSEBUP00000007762.1"/>
    </source>
</evidence>
<dbReference type="Gene3D" id="1.20.5.190">
    <property type="match status" value="2"/>
</dbReference>
<evidence type="ECO:0000313" key="2">
    <source>
        <dbReference type="Proteomes" id="UP000694388"/>
    </source>
</evidence>
<dbReference type="GeneTree" id="ENSGT00390000002188"/>
<keyword evidence="2" id="KW-1185">Reference proteome</keyword>
<proteinExistence type="predicted"/>
<dbReference type="PANTHER" id="PTHR15673:SF2">
    <property type="entry name" value="IQ CALMODULIN-BINDING MOTIF-CONTAINING PROTEIN 1"/>
    <property type="match status" value="1"/>
</dbReference>
<accession>A0A8C4NKY7</accession>
<dbReference type="PANTHER" id="PTHR15673">
    <property type="entry name" value="IQ CALMODULIN-BINDING MOTIF CONTAINING PROTEIN 1"/>
    <property type="match status" value="1"/>
</dbReference>
<dbReference type="GO" id="GO:0060271">
    <property type="term" value="P:cilium assembly"/>
    <property type="evidence" value="ECO:0007669"/>
    <property type="project" value="InterPro"/>
</dbReference>
<dbReference type="AlphaFoldDB" id="A0A8C4NKY7"/>
<dbReference type="GO" id="GO:0005516">
    <property type="term" value="F:calmodulin binding"/>
    <property type="evidence" value="ECO:0007669"/>
    <property type="project" value="InterPro"/>
</dbReference>
<dbReference type="InterPro" id="IPR028765">
    <property type="entry name" value="IQCB1"/>
</dbReference>